<name>A0A7G1NWV2_9ACTN</name>
<dbReference type="Gene3D" id="3.40.140.10">
    <property type="entry name" value="Cytidine Deaminase, domain 2"/>
    <property type="match status" value="1"/>
</dbReference>
<dbReference type="Pfam" id="PF00383">
    <property type="entry name" value="dCMP_cyt_deam_1"/>
    <property type="match status" value="1"/>
</dbReference>
<dbReference type="InterPro" id="IPR050202">
    <property type="entry name" value="Cyt/Deoxycyt_deaminase"/>
</dbReference>
<evidence type="ECO:0000256" key="4">
    <source>
        <dbReference type="ARBA" id="ARBA00022833"/>
    </source>
</evidence>
<dbReference type="InterPro" id="IPR016193">
    <property type="entry name" value="Cytidine_deaminase-like"/>
</dbReference>
<protein>
    <submittedName>
        <fullName evidence="7">Cytidine deaminase</fullName>
    </submittedName>
</protein>
<evidence type="ECO:0000256" key="2">
    <source>
        <dbReference type="ARBA" id="ARBA00022723"/>
    </source>
</evidence>
<reference evidence="7 8" key="1">
    <citation type="journal article" date="2014" name="Int. J. Syst. Evol. Microbiol.">
        <title>Complete genome sequence of Corynebacterium casei LMG S-19264T (=DSM 44701T), isolated from a smear-ripened cheese.</title>
        <authorList>
            <consortium name="US DOE Joint Genome Institute (JGI-PGF)"/>
            <person name="Walter F."/>
            <person name="Albersmeier A."/>
            <person name="Kalinowski J."/>
            <person name="Ruckert C."/>
        </authorList>
    </citation>
    <scope>NUCLEOTIDE SEQUENCE [LARGE SCALE GENOMIC DNA]</scope>
    <source>
        <strain evidence="7 8">JCM 4677</strain>
    </source>
</reference>
<organism evidence="7 8">
    <name type="scientific">Streptomyces aurantiacus</name>
    <dbReference type="NCBI Taxonomy" id="47760"/>
    <lineage>
        <taxon>Bacteria</taxon>
        <taxon>Bacillati</taxon>
        <taxon>Actinomycetota</taxon>
        <taxon>Actinomycetes</taxon>
        <taxon>Kitasatosporales</taxon>
        <taxon>Streptomycetaceae</taxon>
        <taxon>Streptomyces</taxon>
        <taxon>Streptomyces aurantiacus group</taxon>
    </lineage>
</organism>
<keyword evidence="4" id="KW-0862">Zinc</keyword>
<evidence type="ECO:0000259" key="6">
    <source>
        <dbReference type="PROSITE" id="PS51747"/>
    </source>
</evidence>
<keyword evidence="2" id="KW-0479">Metal-binding</keyword>
<dbReference type="PROSITE" id="PS51747">
    <property type="entry name" value="CYT_DCMP_DEAMINASES_2"/>
    <property type="match status" value="1"/>
</dbReference>
<gene>
    <name evidence="7" type="ORF">GCM10017557_02340</name>
</gene>
<dbReference type="PANTHER" id="PTHR11644">
    <property type="entry name" value="CYTIDINE DEAMINASE"/>
    <property type="match status" value="1"/>
</dbReference>
<dbReference type="GO" id="GO:0004126">
    <property type="term" value="F:cytidine deaminase activity"/>
    <property type="evidence" value="ECO:0007669"/>
    <property type="project" value="TreeGrafter"/>
</dbReference>
<dbReference type="GO" id="GO:0042802">
    <property type="term" value="F:identical protein binding"/>
    <property type="evidence" value="ECO:0007669"/>
    <property type="project" value="UniProtKB-ARBA"/>
</dbReference>
<dbReference type="EMBL" id="AP023440">
    <property type="protein sequence ID" value="BCL25375.1"/>
    <property type="molecule type" value="Genomic_DNA"/>
</dbReference>
<dbReference type="GO" id="GO:0055086">
    <property type="term" value="P:nucleobase-containing small molecule metabolic process"/>
    <property type="evidence" value="ECO:0007669"/>
    <property type="project" value="UniProtKB-ARBA"/>
</dbReference>
<dbReference type="InterPro" id="IPR002125">
    <property type="entry name" value="CMP_dCMP_dom"/>
</dbReference>
<proteinExistence type="inferred from homology"/>
<evidence type="ECO:0000313" key="7">
    <source>
        <dbReference type="EMBL" id="BCL25375.1"/>
    </source>
</evidence>
<comment type="similarity">
    <text evidence="1">Belongs to the cytidine and deoxycytidylate deaminase family.</text>
</comment>
<dbReference type="GO" id="GO:0005829">
    <property type="term" value="C:cytosol"/>
    <property type="evidence" value="ECO:0007669"/>
    <property type="project" value="TreeGrafter"/>
</dbReference>
<feature type="region of interest" description="Disordered" evidence="5">
    <location>
        <begin position="1"/>
        <end position="22"/>
    </location>
</feature>
<sequence>MSPAPSDTDTDTDTAPAPAAAARTGVARVAVPASMSDDDVELLTLAQELLARVWRDGRHEVASAVRTADGAVHTGVHLEGSCRRSSICAEGVALGAARGAYPGGQPLDVTSVVSVQIKPAGQFRVIAPCGVCRELISDYSPDARVWITTVEDNEVVPVQALDLLPDKSRRAW</sequence>
<evidence type="ECO:0000256" key="1">
    <source>
        <dbReference type="ARBA" id="ARBA00006576"/>
    </source>
</evidence>
<keyword evidence="8" id="KW-1185">Reference proteome</keyword>
<evidence type="ECO:0000256" key="3">
    <source>
        <dbReference type="ARBA" id="ARBA00022801"/>
    </source>
</evidence>
<dbReference type="KEGG" id="sgm:GCM10017557_02340"/>
<dbReference type="GO" id="GO:0008270">
    <property type="term" value="F:zinc ion binding"/>
    <property type="evidence" value="ECO:0007669"/>
    <property type="project" value="InterPro"/>
</dbReference>
<dbReference type="GO" id="GO:0072527">
    <property type="term" value="P:pyrimidine-containing compound metabolic process"/>
    <property type="evidence" value="ECO:0007669"/>
    <property type="project" value="UniProtKB-ARBA"/>
</dbReference>
<accession>A0A7G1NWV2</accession>
<dbReference type="InterPro" id="IPR016192">
    <property type="entry name" value="APOBEC/CMP_deaminase_Zn-bd"/>
</dbReference>
<dbReference type="CDD" id="cd01283">
    <property type="entry name" value="cytidine_deaminase"/>
    <property type="match status" value="1"/>
</dbReference>
<evidence type="ECO:0000313" key="8">
    <source>
        <dbReference type="Proteomes" id="UP000516444"/>
    </source>
</evidence>
<dbReference type="SUPFAM" id="SSF53927">
    <property type="entry name" value="Cytidine deaminase-like"/>
    <property type="match status" value="1"/>
</dbReference>
<dbReference type="RefSeq" id="WP_246595969.1">
    <property type="nucleotide sequence ID" value="NZ_AP023440.1"/>
</dbReference>
<evidence type="ECO:0000256" key="5">
    <source>
        <dbReference type="SAM" id="MobiDB-lite"/>
    </source>
</evidence>
<dbReference type="AlphaFoldDB" id="A0A7G1NWV2"/>
<dbReference type="Proteomes" id="UP000516444">
    <property type="component" value="Chromosome"/>
</dbReference>
<dbReference type="PANTHER" id="PTHR11644:SF2">
    <property type="entry name" value="CYTIDINE DEAMINASE"/>
    <property type="match status" value="1"/>
</dbReference>
<dbReference type="PROSITE" id="PS00903">
    <property type="entry name" value="CYT_DCMP_DEAMINASES_1"/>
    <property type="match status" value="1"/>
</dbReference>
<keyword evidence="3" id="KW-0378">Hydrolase</keyword>
<feature type="domain" description="CMP/dCMP-type deaminase" evidence="6">
    <location>
        <begin position="37"/>
        <end position="171"/>
    </location>
</feature>